<name>M4B688_HYAAE</name>
<dbReference type="HOGENOM" id="CLU_2065981_0_0_1"/>
<evidence type="ECO:0000256" key="1">
    <source>
        <dbReference type="SAM" id="Phobius"/>
    </source>
</evidence>
<dbReference type="EMBL" id="JH598543">
    <property type="status" value="NOT_ANNOTATED_CDS"/>
    <property type="molecule type" value="Genomic_DNA"/>
</dbReference>
<dbReference type="VEuPathDB" id="FungiDB:HpaG801789"/>
<reference evidence="2" key="2">
    <citation type="submission" date="2015-06" db="UniProtKB">
        <authorList>
            <consortium name="EnsemblProtists"/>
        </authorList>
    </citation>
    <scope>IDENTIFICATION</scope>
    <source>
        <strain evidence="2">Emoy2</strain>
    </source>
</reference>
<keyword evidence="1" id="KW-0472">Membrane</keyword>
<accession>M4B688</accession>
<reference evidence="3" key="1">
    <citation type="journal article" date="2010" name="Science">
        <title>Signatures of adaptation to obligate biotrophy in the Hyaloperonospora arabidopsidis genome.</title>
        <authorList>
            <person name="Baxter L."/>
            <person name="Tripathy S."/>
            <person name="Ishaque N."/>
            <person name="Boot N."/>
            <person name="Cabral A."/>
            <person name="Kemen E."/>
            <person name="Thines M."/>
            <person name="Ah-Fong A."/>
            <person name="Anderson R."/>
            <person name="Badejoko W."/>
            <person name="Bittner-Eddy P."/>
            <person name="Boore J.L."/>
            <person name="Chibucos M.C."/>
            <person name="Coates M."/>
            <person name="Dehal P."/>
            <person name="Delehaunty K."/>
            <person name="Dong S."/>
            <person name="Downton P."/>
            <person name="Dumas B."/>
            <person name="Fabro G."/>
            <person name="Fronick C."/>
            <person name="Fuerstenberg S.I."/>
            <person name="Fulton L."/>
            <person name="Gaulin E."/>
            <person name="Govers F."/>
            <person name="Hughes L."/>
            <person name="Humphray S."/>
            <person name="Jiang R.H."/>
            <person name="Judelson H."/>
            <person name="Kamoun S."/>
            <person name="Kyung K."/>
            <person name="Meijer H."/>
            <person name="Minx P."/>
            <person name="Morris P."/>
            <person name="Nelson J."/>
            <person name="Phuntumart V."/>
            <person name="Qutob D."/>
            <person name="Rehmany A."/>
            <person name="Rougon-Cardoso A."/>
            <person name="Ryden P."/>
            <person name="Torto-Alalibo T."/>
            <person name="Studholme D."/>
            <person name="Wang Y."/>
            <person name="Win J."/>
            <person name="Wood J."/>
            <person name="Clifton S.W."/>
            <person name="Rogers J."/>
            <person name="Van den Ackerveken G."/>
            <person name="Jones J.D."/>
            <person name="McDowell J.M."/>
            <person name="Beynon J."/>
            <person name="Tyler B.M."/>
        </authorList>
    </citation>
    <scope>NUCLEOTIDE SEQUENCE [LARGE SCALE GENOMIC DNA]</scope>
    <source>
        <strain evidence="3">Emoy2</strain>
    </source>
</reference>
<dbReference type="EnsemblProtists" id="HpaT801789">
    <property type="protein sequence ID" value="HpaP801789"/>
    <property type="gene ID" value="HpaG801789"/>
</dbReference>
<dbReference type="Proteomes" id="UP000011713">
    <property type="component" value="Unassembled WGS sequence"/>
</dbReference>
<keyword evidence="3" id="KW-1185">Reference proteome</keyword>
<evidence type="ECO:0000313" key="2">
    <source>
        <dbReference type="EnsemblProtists" id="HpaP801789"/>
    </source>
</evidence>
<keyword evidence="1" id="KW-0812">Transmembrane</keyword>
<proteinExistence type="predicted"/>
<organism evidence="2 3">
    <name type="scientific">Hyaloperonospora arabidopsidis (strain Emoy2)</name>
    <name type="common">Downy mildew agent</name>
    <name type="synonym">Peronospora arabidopsidis</name>
    <dbReference type="NCBI Taxonomy" id="559515"/>
    <lineage>
        <taxon>Eukaryota</taxon>
        <taxon>Sar</taxon>
        <taxon>Stramenopiles</taxon>
        <taxon>Oomycota</taxon>
        <taxon>Peronosporomycetes</taxon>
        <taxon>Peronosporales</taxon>
        <taxon>Peronosporaceae</taxon>
        <taxon>Hyaloperonospora</taxon>
    </lineage>
</organism>
<keyword evidence="1" id="KW-1133">Transmembrane helix</keyword>
<dbReference type="AlphaFoldDB" id="M4B688"/>
<sequence>MLFRTLWLDVQYVLEAHGWKLLGTRMGGAAPSPTDSCGCQWWVHPVFALLFFNFCMEFVVLGAGIPRVHDDRVDVRACVGVERVHPTRVAVLQRAAALVRDKQQQEFQAKSMEVKRKKR</sequence>
<dbReference type="InParanoid" id="M4B688"/>
<protein>
    <submittedName>
        <fullName evidence="2">Uncharacterized protein</fullName>
    </submittedName>
</protein>
<feature type="transmembrane region" description="Helical" evidence="1">
    <location>
        <begin position="41"/>
        <end position="63"/>
    </location>
</feature>
<evidence type="ECO:0000313" key="3">
    <source>
        <dbReference type="Proteomes" id="UP000011713"/>
    </source>
</evidence>